<evidence type="ECO:0000256" key="4">
    <source>
        <dbReference type="ARBA" id="ARBA00022692"/>
    </source>
</evidence>
<feature type="transmembrane region" description="Helical" evidence="12">
    <location>
        <begin position="55"/>
        <end position="77"/>
    </location>
</feature>
<dbReference type="PANTHER" id="PTHR48001">
    <property type="entry name" value="OLFACTORY RECEPTOR"/>
    <property type="match status" value="1"/>
</dbReference>
<feature type="transmembrane region" description="Helical" evidence="12">
    <location>
        <begin position="419"/>
        <end position="438"/>
    </location>
</feature>
<keyword evidence="9 11" id="KW-0675">Receptor</keyword>
<evidence type="ECO:0000256" key="8">
    <source>
        <dbReference type="ARBA" id="ARBA00023136"/>
    </source>
</evidence>
<evidence type="ECO:0000256" key="2">
    <source>
        <dbReference type="ARBA" id="ARBA00004141"/>
    </source>
</evidence>
<keyword evidence="4 11" id="KW-0812">Transmembrane</keyword>
<dbReference type="InterPro" id="IPR017452">
    <property type="entry name" value="GPCR_Rhodpsn_7TM"/>
</dbReference>
<dbReference type="Pfam" id="PF00001">
    <property type="entry name" value="7tm_1"/>
    <property type="match status" value="1"/>
</dbReference>
<proteinExistence type="inferred from homology"/>
<comment type="subcellular location">
    <subcellularLocation>
        <location evidence="2">Membrane</location>
        <topology evidence="2">Multi-pass membrane protein</topology>
    </subcellularLocation>
</comment>
<organism evidence="14 15">
    <name type="scientific">Cnephaeus nilssonii</name>
    <name type="common">Northern bat</name>
    <name type="synonym">Eptesicus nilssonii</name>
    <dbReference type="NCBI Taxonomy" id="3371016"/>
    <lineage>
        <taxon>Eukaryota</taxon>
        <taxon>Metazoa</taxon>
        <taxon>Chordata</taxon>
        <taxon>Craniata</taxon>
        <taxon>Vertebrata</taxon>
        <taxon>Euteleostomi</taxon>
        <taxon>Mammalia</taxon>
        <taxon>Eutheria</taxon>
        <taxon>Laurasiatheria</taxon>
        <taxon>Chiroptera</taxon>
        <taxon>Yangochiroptera</taxon>
        <taxon>Vespertilionidae</taxon>
        <taxon>Cnephaeus</taxon>
    </lineage>
</organism>
<keyword evidence="5" id="KW-0552">Olfaction</keyword>
<feature type="transmembrane region" description="Helical" evidence="12">
    <location>
        <begin position="459"/>
        <end position="482"/>
    </location>
</feature>
<dbReference type="PROSITE" id="PS00237">
    <property type="entry name" value="G_PROTEIN_RECEP_F1_1"/>
    <property type="match status" value="1"/>
</dbReference>
<gene>
    <name evidence="14" type="ORF">QTO34_015444</name>
</gene>
<comment type="function">
    <text evidence="1">Putative odorant or sperm cell receptor.</text>
</comment>
<evidence type="ECO:0000256" key="1">
    <source>
        <dbReference type="ARBA" id="ARBA00003929"/>
    </source>
</evidence>
<feature type="domain" description="G-protein coupled receptors family 1 profile" evidence="13">
    <location>
        <begin position="70"/>
        <end position="186"/>
    </location>
</feature>
<dbReference type="InterPro" id="IPR000725">
    <property type="entry name" value="Olfact_rcpt"/>
</dbReference>
<dbReference type="CDD" id="cd15234">
    <property type="entry name" value="7tmA_OR7-like"/>
    <property type="match status" value="1"/>
</dbReference>
<dbReference type="Pfam" id="PF13853">
    <property type="entry name" value="7tm_4"/>
    <property type="match status" value="1"/>
</dbReference>
<feature type="transmembrane region" description="Helical" evidence="12">
    <location>
        <begin position="282"/>
        <end position="303"/>
    </location>
</feature>
<comment type="similarity">
    <text evidence="11">Belongs to the G-protein coupled receptor 1 family.</text>
</comment>
<feature type="transmembrane region" description="Helical" evidence="12">
    <location>
        <begin position="323"/>
        <end position="342"/>
    </location>
</feature>
<dbReference type="FunFam" id="1.20.1070.10:FF:000408">
    <property type="entry name" value="Olfactory receptor 59"/>
    <property type="match status" value="1"/>
</dbReference>
<dbReference type="InterPro" id="IPR000276">
    <property type="entry name" value="GPCR_Rhodpsn"/>
</dbReference>
<evidence type="ECO:0000256" key="9">
    <source>
        <dbReference type="ARBA" id="ARBA00023170"/>
    </source>
</evidence>
<keyword evidence="3" id="KW-0716">Sensory transduction</keyword>
<evidence type="ECO:0000256" key="11">
    <source>
        <dbReference type="RuleBase" id="RU000688"/>
    </source>
</evidence>
<dbReference type="SUPFAM" id="SSF81321">
    <property type="entry name" value="Family A G protein-coupled receptor-like"/>
    <property type="match status" value="2"/>
</dbReference>
<evidence type="ECO:0000256" key="7">
    <source>
        <dbReference type="ARBA" id="ARBA00023040"/>
    </source>
</evidence>
<dbReference type="FunFam" id="1.20.1070.10:FF:000009">
    <property type="entry name" value="Olfactory receptor"/>
    <property type="match status" value="1"/>
</dbReference>
<evidence type="ECO:0000256" key="10">
    <source>
        <dbReference type="ARBA" id="ARBA00023224"/>
    </source>
</evidence>
<feature type="transmembrane region" description="Helical" evidence="12">
    <location>
        <begin position="161"/>
        <end position="183"/>
    </location>
</feature>
<evidence type="ECO:0000256" key="6">
    <source>
        <dbReference type="ARBA" id="ARBA00022989"/>
    </source>
</evidence>
<evidence type="ECO:0000256" key="5">
    <source>
        <dbReference type="ARBA" id="ARBA00022725"/>
    </source>
</evidence>
<comment type="caution">
    <text evidence="14">The sequence shown here is derived from an EMBL/GenBank/DDBJ whole genome shotgun (WGS) entry which is preliminary data.</text>
</comment>
<evidence type="ECO:0000313" key="15">
    <source>
        <dbReference type="Proteomes" id="UP001177744"/>
    </source>
</evidence>
<dbReference type="EMBL" id="JAULJE010000005">
    <property type="protein sequence ID" value="KAK1342678.1"/>
    <property type="molecule type" value="Genomic_DNA"/>
</dbReference>
<keyword evidence="15" id="KW-1185">Reference proteome</keyword>
<dbReference type="Gene3D" id="1.20.1070.10">
    <property type="entry name" value="Rhodopsin 7-helix transmembrane proteins"/>
    <property type="match status" value="2"/>
</dbReference>
<feature type="transmembrane region" description="Helical" evidence="12">
    <location>
        <begin position="362"/>
        <end position="384"/>
    </location>
</feature>
<accession>A0AA40I444</accession>
<feature type="transmembrane region" description="Helical" evidence="12">
    <location>
        <begin position="248"/>
        <end position="270"/>
    </location>
</feature>
<reference evidence="14" key="1">
    <citation type="submission" date="2023-06" db="EMBL/GenBank/DDBJ databases">
        <title>Reference genome for the Northern bat (Eptesicus nilssonii), a most northern bat species.</title>
        <authorList>
            <person name="Laine V.N."/>
            <person name="Pulliainen A.T."/>
            <person name="Lilley T.M."/>
        </authorList>
    </citation>
    <scope>NUCLEOTIDE SEQUENCE</scope>
    <source>
        <strain evidence="14">BLF_Eptnil</strain>
        <tissue evidence="14">Kidney</tissue>
    </source>
</reference>
<evidence type="ECO:0000256" key="12">
    <source>
        <dbReference type="SAM" id="Phobius"/>
    </source>
</evidence>
<dbReference type="GO" id="GO:0004984">
    <property type="term" value="F:olfactory receptor activity"/>
    <property type="evidence" value="ECO:0007669"/>
    <property type="project" value="InterPro"/>
</dbReference>
<dbReference type="GO" id="GO:0004930">
    <property type="term" value="F:G protein-coupled receptor activity"/>
    <property type="evidence" value="ECO:0007669"/>
    <property type="project" value="UniProtKB-KW"/>
</dbReference>
<evidence type="ECO:0000259" key="13">
    <source>
        <dbReference type="PROSITE" id="PS50262"/>
    </source>
</evidence>
<protein>
    <recommendedName>
        <fullName evidence="13">G-protein coupled receptors family 1 profile domain-containing protein</fullName>
    </recommendedName>
</protein>
<dbReference type="PRINTS" id="PR00237">
    <property type="entry name" value="GPCRRHODOPSN"/>
</dbReference>
<evidence type="ECO:0000256" key="3">
    <source>
        <dbReference type="ARBA" id="ARBA00022606"/>
    </source>
</evidence>
<sequence length="529" mass="59495">MSNLQNINCHILVKISHVTFIFPDSQLHHMEPLNLTQISEFVLLGFSEKPELQPLIFGLFLSMYMITVFGNLLILLAVSSDSHLNTPMYFFLSNLSWVDICFTSTTVPKMLVNIQTQSKAITYAGCITQMYFYIHFVGLDVFLLTVMAYDRFVAICHPLHYTVIMNPRLCGLLVLICWIMSVLNSLLQCLMTLRLILSLSGRPVLASFLLSYLGRELQSPSSTIQEVGLSHGDLPFRVPNQSLELQSLIFGLFLSMYLITVLGNVLIILAVSSDSHLHTPMYFFLSNLSLVDICFTSTTIPKMLWNIQTQSKVITYEGCITQLYFYTIFAVLDNFILTVMAYDRFVAICHPLHYMVIMNPQLCGLLVLLSWILSAMVSLLHSLMVLRLSFCSDLEIHHFFCELNQVLQLACSDIFLNNIMIYFLTALLGGGPLAGILYSYSKIVSCICGIPSAQGKYKAFSTCASHLSVVSLFYGTILGVYLSSAATQNAHSSTTASVMYTVVTPMLNPFIYSLRNNDIKRALERFFGR</sequence>
<dbReference type="AlphaFoldDB" id="A0AA40I444"/>
<keyword evidence="10 11" id="KW-0807">Transducer</keyword>
<feature type="transmembrane region" description="Helical" evidence="12">
    <location>
        <begin position="494"/>
        <end position="514"/>
    </location>
</feature>
<dbReference type="PRINTS" id="PR00245">
    <property type="entry name" value="OLFACTORYR"/>
</dbReference>
<dbReference type="GO" id="GO:0016020">
    <property type="term" value="C:membrane"/>
    <property type="evidence" value="ECO:0007669"/>
    <property type="project" value="UniProtKB-SubCell"/>
</dbReference>
<name>A0AA40I444_CNENI</name>
<feature type="transmembrane region" description="Helical" evidence="12">
    <location>
        <begin position="131"/>
        <end position="149"/>
    </location>
</feature>
<keyword evidence="8 12" id="KW-0472">Membrane</keyword>
<dbReference type="PROSITE" id="PS50262">
    <property type="entry name" value="G_PROTEIN_RECEP_F1_2"/>
    <property type="match status" value="2"/>
</dbReference>
<feature type="domain" description="G-protein coupled receptors family 1 profile" evidence="13">
    <location>
        <begin position="263"/>
        <end position="512"/>
    </location>
</feature>
<feature type="transmembrane region" description="Helical" evidence="12">
    <location>
        <begin position="89"/>
        <end position="111"/>
    </location>
</feature>
<keyword evidence="6 12" id="KW-1133">Transmembrane helix</keyword>
<dbReference type="Proteomes" id="UP001177744">
    <property type="component" value="Unassembled WGS sequence"/>
</dbReference>
<evidence type="ECO:0000313" key="14">
    <source>
        <dbReference type="EMBL" id="KAK1342678.1"/>
    </source>
</evidence>
<keyword evidence="7 11" id="KW-0297">G-protein coupled receptor</keyword>